<evidence type="ECO:0000313" key="2">
    <source>
        <dbReference type="Proteomes" id="UP000182567"/>
    </source>
</evidence>
<sequence>MLVRKRNYKALLEKKSLYAIEIFTCGNGRVEKRYTLQGFPIEHLTSLAEEFCSHLISRVWQWLGIVFLEAQ</sequence>
<organism evidence="1 2">
    <name type="scientific">Pseudomonas frederiksbergensis</name>
    <dbReference type="NCBI Taxonomy" id="104087"/>
    <lineage>
        <taxon>Bacteria</taxon>
        <taxon>Pseudomonadati</taxon>
        <taxon>Pseudomonadota</taxon>
        <taxon>Gammaproteobacteria</taxon>
        <taxon>Pseudomonadales</taxon>
        <taxon>Pseudomonadaceae</taxon>
        <taxon>Pseudomonas</taxon>
    </lineage>
</organism>
<dbReference type="Proteomes" id="UP000182567">
    <property type="component" value="Chromosome"/>
</dbReference>
<dbReference type="AlphaFoldDB" id="A0A1J0EQW5"/>
<gene>
    <name evidence="1" type="ORF">BLL42_22355</name>
</gene>
<evidence type="ECO:0000313" key="1">
    <source>
        <dbReference type="EMBL" id="APC18331.1"/>
    </source>
</evidence>
<proteinExistence type="predicted"/>
<name>A0A1J0EQW5_9PSED</name>
<protein>
    <submittedName>
        <fullName evidence="1">Uncharacterized protein</fullName>
    </submittedName>
</protein>
<reference evidence="2" key="1">
    <citation type="submission" date="2016-10" db="EMBL/GenBank/DDBJ databases">
        <title>Pseudomonas frederiksbergensis ERGS4:02 complete genome.</title>
        <authorList>
            <person name="Kumar R."/>
            <person name="Acharya V."/>
            <person name="Singh D."/>
        </authorList>
    </citation>
    <scope>NUCLEOTIDE SEQUENCE [LARGE SCALE GENOMIC DNA]</scope>
    <source>
        <strain evidence="2">ERGS4:02</strain>
    </source>
</reference>
<dbReference type="EMBL" id="CP017886">
    <property type="protein sequence ID" value="APC18331.1"/>
    <property type="molecule type" value="Genomic_DNA"/>
</dbReference>
<accession>A0A1J0EQW5</accession>